<dbReference type="PANTHER" id="PTHR13489">
    <property type="entry name" value="MINI-CHROMOSOME MAINTENANCE COMPLEX-BINDING PROTEIN"/>
    <property type="match status" value="1"/>
</dbReference>
<dbReference type="AlphaFoldDB" id="A0AAE1LJV9"/>
<evidence type="ECO:0000256" key="2">
    <source>
        <dbReference type="ARBA" id="ARBA00007925"/>
    </source>
</evidence>
<reference evidence="5" key="2">
    <citation type="journal article" date="2023" name="BMC Genomics">
        <title>Pest status, molecular evolution, and epigenetic factors derived from the genome assembly of Frankliniella fusca, a thysanopteran phytovirus vector.</title>
        <authorList>
            <person name="Catto M.A."/>
            <person name="Labadie P.E."/>
            <person name="Jacobson A.L."/>
            <person name="Kennedy G.G."/>
            <person name="Srinivasan R."/>
            <person name="Hunt B.G."/>
        </authorList>
    </citation>
    <scope>NUCLEOTIDE SEQUENCE</scope>
    <source>
        <strain evidence="5">PL_HMW_Pooled</strain>
    </source>
</reference>
<keyword evidence="4" id="KW-0539">Nucleus</keyword>
<dbReference type="Proteomes" id="UP001219518">
    <property type="component" value="Unassembled WGS sequence"/>
</dbReference>
<comment type="caution">
    <text evidence="5">The sequence shown here is derived from an EMBL/GenBank/DDBJ whole genome shotgun (WGS) entry which is preliminary data.</text>
</comment>
<proteinExistence type="inferred from homology"/>
<dbReference type="GO" id="GO:0006261">
    <property type="term" value="P:DNA-templated DNA replication"/>
    <property type="evidence" value="ECO:0007669"/>
    <property type="project" value="TreeGrafter"/>
</dbReference>
<evidence type="ECO:0000256" key="1">
    <source>
        <dbReference type="ARBA" id="ARBA00004123"/>
    </source>
</evidence>
<dbReference type="EMBL" id="JAHWGI010001033">
    <property type="protein sequence ID" value="KAK3921244.1"/>
    <property type="molecule type" value="Genomic_DNA"/>
</dbReference>
<name>A0AAE1LJV9_9NEOP</name>
<protein>
    <recommendedName>
        <fullName evidence="3">Mini-chromosome maintenance complex-binding protein</fullName>
    </recommendedName>
</protein>
<comment type="subcellular location">
    <subcellularLocation>
        <location evidence="1">Nucleus</location>
    </subcellularLocation>
</comment>
<dbReference type="Pfam" id="PF09739">
    <property type="entry name" value="MCM_bind"/>
    <property type="match status" value="1"/>
</dbReference>
<evidence type="ECO:0000256" key="4">
    <source>
        <dbReference type="ARBA" id="ARBA00023242"/>
    </source>
</evidence>
<dbReference type="GO" id="GO:0003682">
    <property type="term" value="F:chromatin binding"/>
    <property type="evidence" value="ECO:0007669"/>
    <property type="project" value="TreeGrafter"/>
</dbReference>
<gene>
    <name evidence="5" type="ORF">KUF71_010459</name>
</gene>
<organism evidence="5 6">
    <name type="scientific">Frankliniella fusca</name>
    <dbReference type="NCBI Taxonomy" id="407009"/>
    <lineage>
        <taxon>Eukaryota</taxon>
        <taxon>Metazoa</taxon>
        <taxon>Ecdysozoa</taxon>
        <taxon>Arthropoda</taxon>
        <taxon>Hexapoda</taxon>
        <taxon>Insecta</taxon>
        <taxon>Pterygota</taxon>
        <taxon>Neoptera</taxon>
        <taxon>Paraneoptera</taxon>
        <taxon>Thysanoptera</taxon>
        <taxon>Terebrantia</taxon>
        <taxon>Thripoidea</taxon>
        <taxon>Thripidae</taxon>
        <taxon>Frankliniella</taxon>
    </lineage>
</organism>
<evidence type="ECO:0000313" key="6">
    <source>
        <dbReference type="Proteomes" id="UP001219518"/>
    </source>
</evidence>
<sequence length="211" mass="23618">MDYEANRLSSGLLQLSDNTHLIVDETRLEAGKLDASGVGNVQALRTLITHQIVNYDFQFYSKPYDADVPVLILSEGKSLLPCNMLVPLKADTSCLNTLPEIFQAANHFLREPLITEIRLYLSVMRHSDYEFPENLQTRAQEDFVQMRQTGGQNVSADDLHLLLVLARLLSLSNGEKIVSLEAWEQAKAMEAERKLRISSNSGQTAQSANEP</sequence>
<comment type="similarity">
    <text evidence="2">Belongs to the MCMBP family.</text>
</comment>
<evidence type="ECO:0000256" key="3">
    <source>
        <dbReference type="ARBA" id="ARBA00015405"/>
    </source>
</evidence>
<accession>A0AAE1LJV9</accession>
<keyword evidence="6" id="KW-1185">Reference proteome</keyword>
<reference evidence="5" key="1">
    <citation type="submission" date="2021-07" db="EMBL/GenBank/DDBJ databases">
        <authorList>
            <person name="Catto M.A."/>
            <person name="Jacobson A."/>
            <person name="Kennedy G."/>
            <person name="Labadie P."/>
            <person name="Hunt B.G."/>
            <person name="Srinivasan R."/>
        </authorList>
    </citation>
    <scope>NUCLEOTIDE SEQUENCE</scope>
    <source>
        <strain evidence="5">PL_HMW_Pooled</strain>
        <tissue evidence="5">Head</tissue>
    </source>
</reference>
<dbReference type="PANTHER" id="PTHR13489:SF0">
    <property type="entry name" value="MINI-CHROMOSOME MAINTENANCE COMPLEX-BINDING PROTEIN"/>
    <property type="match status" value="1"/>
</dbReference>
<evidence type="ECO:0000313" key="5">
    <source>
        <dbReference type="EMBL" id="KAK3921244.1"/>
    </source>
</evidence>
<dbReference type="GO" id="GO:0005634">
    <property type="term" value="C:nucleus"/>
    <property type="evidence" value="ECO:0007669"/>
    <property type="project" value="UniProtKB-SubCell"/>
</dbReference>
<dbReference type="InterPro" id="IPR019140">
    <property type="entry name" value="MCM_complex-bd"/>
</dbReference>